<accession>A0ABT0QH57</accession>
<dbReference type="EMBL" id="JAMFLZ010000003">
    <property type="protein sequence ID" value="MCL6295285.1"/>
    <property type="molecule type" value="Genomic_DNA"/>
</dbReference>
<protein>
    <submittedName>
        <fullName evidence="1">N-acetylglucosamine kinase</fullName>
    </submittedName>
</protein>
<dbReference type="Gene3D" id="1.10.720.160">
    <property type="match status" value="1"/>
</dbReference>
<evidence type="ECO:0000313" key="2">
    <source>
        <dbReference type="Proteomes" id="UP001165381"/>
    </source>
</evidence>
<gene>
    <name evidence="1" type="ORF">M3P09_09780</name>
</gene>
<dbReference type="RefSeq" id="WP_099566128.1">
    <property type="nucleotide sequence ID" value="NZ_JAMFLZ010000003.1"/>
</dbReference>
<dbReference type="SUPFAM" id="SSF53067">
    <property type="entry name" value="Actin-like ATPase domain"/>
    <property type="match status" value="2"/>
</dbReference>
<dbReference type="CDD" id="cd24079">
    <property type="entry name" value="ASKHA_NBD_PG1100-like"/>
    <property type="match status" value="1"/>
</dbReference>
<keyword evidence="1" id="KW-0418">Kinase</keyword>
<sequence length="286" mass="32438">MILIVDSGSTKSDWIAVDKDGNRLLEKIRTKGLNPAILPEKKLKKIIKKSKDLKENRNIVTNVFFYGAGCGTPKANALLKGVLQDVFVNAAIEVSEDTMAAVFSTINHPKEAAVVCILGTGSNCSYYDGEKVHQKVKSLGYSIMDDASGNYYGKQLIRDYYFNQMPENVKIAFETKFNVEDDYIKYNLYKQPNPNAYLASFAEFMFLHKDSEYTIELIKRGIRLFTKTMIMQYKEELKTVPVHFAGSIAFFSQKEIKEVGEEMGFTVGNFERRPIEGLVSFHIKNL</sequence>
<keyword evidence="2" id="KW-1185">Reference proteome</keyword>
<reference evidence="1" key="1">
    <citation type="submission" date="2022-05" db="EMBL/GenBank/DDBJ databases">
        <authorList>
            <person name="Park J.-S."/>
        </authorList>
    </citation>
    <scope>NUCLEOTIDE SEQUENCE</scope>
    <source>
        <strain evidence="1">2012CJ34-3</strain>
    </source>
</reference>
<name>A0ABT0QH57_9FLAO</name>
<evidence type="ECO:0000313" key="1">
    <source>
        <dbReference type="EMBL" id="MCL6295285.1"/>
    </source>
</evidence>
<dbReference type="GO" id="GO:0016301">
    <property type="term" value="F:kinase activity"/>
    <property type="evidence" value="ECO:0007669"/>
    <property type="project" value="UniProtKB-KW"/>
</dbReference>
<dbReference type="Proteomes" id="UP001165381">
    <property type="component" value="Unassembled WGS sequence"/>
</dbReference>
<organism evidence="1 2">
    <name type="scientific">Jejuia spongiicola</name>
    <dbReference type="NCBI Taxonomy" id="2942207"/>
    <lineage>
        <taxon>Bacteria</taxon>
        <taxon>Pseudomonadati</taxon>
        <taxon>Bacteroidota</taxon>
        <taxon>Flavobacteriia</taxon>
        <taxon>Flavobacteriales</taxon>
        <taxon>Flavobacteriaceae</taxon>
        <taxon>Jejuia</taxon>
    </lineage>
</organism>
<dbReference type="Gene3D" id="3.30.420.40">
    <property type="match status" value="2"/>
</dbReference>
<proteinExistence type="predicted"/>
<keyword evidence="1" id="KW-0808">Transferase</keyword>
<dbReference type="InterPro" id="IPR043129">
    <property type="entry name" value="ATPase_NBD"/>
</dbReference>
<comment type="caution">
    <text evidence="1">The sequence shown here is derived from an EMBL/GenBank/DDBJ whole genome shotgun (WGS) entry which is preliminary data.</text>
</comment>